<dbReference type="NCBIfam" id="NF005298">
    <property type="entry name" value="PRK06826.1"/>
    <property type="match status" value="1"/>
</dbReference>
<dbReference type="InterPro" id="IPR004805">
    <property type="entry name" value="DnaE2/DnaE/PolC"/>
</dbReference>
<dbReference type="Pfam" id="PF02811">
    <property type="entry name" value="PHP"/>
    <property type="match status" value="1"/>
</dbReference>
<dbReference type="Pfam" id="PF07733">
    <property type="entry name" value="DNA_pol3_alpha"/>
    <property type="match status" value="1"/>
</dbReference>
<evidence type="ECO:0000256" key="4">
    <source>
        <dbReference type="ARBA" id="ARBA00022679"/>
    </source>
</evidence>
<evidence type="ECO:0000256" key="2">
    <source>
        <dbReference type="ARBA" id="ARBA00012417"/>
    </source>
</evidence>
<dbReference type="CDD" id="cd12113">
    <property type="entry name" value="PHP_PolIIIA_DnaE3"/>
    <property type="match status" value="1"/>
</dbReference>
<protein>
    <recommendedName>
        <fullName evidence="3">DNA polymerase III subunit alpha</fullName>
        <ecNumber evidence="2">2.7.7.7</ecNumber>
    </recommendedName>
</protein>
<dbReference type="PANTHER" id="PTHR32294">
    <property type="entry name" value="DNA POLYMERASE III SUBUNIT ALPHA"/>
    <property type="match status" value="1"/>
</dbReference>
<reference evidence="10 11" key="1">
    <citation type="submission" date="2016-03" db="EMBL/GenBank/DDBJ databases">
        <authorList>
            <person name="Ploux O."/>
        </authorList>
    </citation>
    <scope>NUCLEOTIDE SEQUENCE [LARGE SCALE GENOMIC DNA]</scope>
    <source>
        <strain evidence="10 11">R0</strain>
    </source>
</reference>
<keyword evidence="6" id="KW-0235">DNA replication</keyword>
<dbReference type="SUPFAM" id="SSF89550">
    <property type="entry name" value="PHP domain-like"/>
    <property type="match status" value="1"/>
</dbReference>
<dbReference type="PANTHER" id="PTHR32294:SF0">
    <property type="entry name" value="DNA POLYMERASE III SUBUNIT ALPHA"/>
    <property type="match status" value="1"/>
</dbReference>
<dbReference type="Gene3D" id="3.20.20.140">
    <property type="entry name" value="Metal-dependent hydrolases"/>
    <property type="match status" value="1"/>
</dbReference>
<dbReference type="GO" id="GO:0003676">
    <property type="term" value="F:nucleic acid binding"/>
    <property type="evidence" value="ECO:0007669"/>
    <property type="project" value="InterPro"/>
</dbReference>
<evidence type="ECO:0000256" key="1">
    <source>
        <dbReference type="ARBA" id="ARBA00004496"/>
    </source>
</evidence>
<keyword evidence="5" id="KW-0548">Nucleotidyltransferase</keyword>
<gene>
    <name evidence="10" type="ORF">AZI86_13685</name>
</gene>
<dbReference type="Proteomes" id="UP000075320">
    <property type="component" value="Unassembled WGS sequence"/>
</dbReference>
<dbReference type="GO" id="GO:0006260">
    <property type="term" value="P:DNA replication"/>
    <property type="evidence" value="ECO:0007669"/>
    <property type="project" value="UniProtKB-KW"/>
</dbReference>
<comment type="catalytic activity">
    <reaction evidence="8">
        <text>DNA(n) + a 2'-deoxyribonucleoside 5'-triphosphate = DNA(n+1) + diphosphate</text>
        <dbReference type="Rhea" id="RHEA:22508"/>
        <dbReference type="Rhea" id="RHEA-COMP:17339"/>
        <dbReference type="Rhea" id="RHEA-COMP:17340"/>
        <dbReference type="ChEBI" id="CHEBI:33019"/>
        <dbReference type="ChEBI" id="CHEBI:61560"/>
        <dbReference type="ChEBI" id="CHEBI:173112"/>
        <dbReference type="EC" id="2.7.7.7"/>
    </reaction>
</comment>
<dbReference type="OrthoDB" id="5287029at2"/>
<dbReference type="NCBIfam" id="TIGR00594">
    <property type="entry name" value="polc"/>
    <property type="match status" value="1"/>
</dbReference>
<evidence type="ECO:0000256" key="8">
    <source>
        <dbReference type="ARBA" id="ARBA00049244"/>
    </source>
</evidence>
<name>A0A150WJW0_BDEBC</name>
<dbReference type="InterPro" id="IPR016195">
    <property type="entry name" value="Pol/histidinol_Pase-like"/>
</dbReference>
<evidence type="ECO:0000256" key="7">
    <source>
        <dbReference type="ARBA" id="ARBA00022932"/>
    </source>
</evidence>
<comment type="subcellular location">
    <subcellularLocation>
        <location evidence="1">Cytoplasm</location>
    </subcellularLocation>
</comment>
<dbReference type="InterPro" id="IPR041931">
    <property type="entry name" value="DNA_pol3_alpha_thumb_dom"/>
</dbReference>
<evidence type="ECO:0000256" key="5">
    <source>
        <dbReference type="ARBA" id="ARBA00022695"/>
    </source>
</evidence>
<dbReference type="EC" id="2.7.7.7" evidence="2"/>
<dbReference type="InterPro" id="IPR029460">
    <property type="entry name" value="DNAPol_HHH"/>
</dbReference>
<keyword evidence="11" id="KW-1185">Reference proteome</keyword>
<dbReference type="InterPro" id="IPR003141">
    <property type="entry name" value="Pol/His_phosphatase_N"/>
</dbReference>
<sequence>MSFAHLHVHSEYSLLEAACRVKGIAKKAAAMQMPAVALTDNGNMFAAVEFYFACKDNNVKPILGLDAYIAPGSRHEKKQDRDAVQTGPRRLVFLAQNTDGYKNLCKLSTIGYQEGFYWKPRIDYEVIKEYNQNLICLTGGLRGEVAESFLREGPDAALAKIRQLKEIFDDRLYLEMCRTGVPEWDQINPFLMEASKIVGVPVVASNDVHYMTQDDQLAQEVLICIGSNKTLSDESRFRLGTDEFYFKSADQMTSLFADVPEAISNTLQIADRCDVKFKIKDESGKPIYHLPTFPTEGGVSLTEDIARKSRAGLEERFVEAAARGEAVPEEKKPEYEARLKYELGIIDRMGFNGYFLIVQDFINWAKQNDIPVGPGRGSGAGSLVAYVLRITDLDPLPNFLLFERFLNPERISMPDFDIDFCQDRRQEVIQYVTQKYGQESVSQIITYGKLQARAAIKDVGRVLGMTFPEVDAVTKLIPEKLGITLKDAQEMEPRLNEMMEMNPTVATLWDLALRIEGMVRHAGIHAAGVIIADGQLVRHAPLYRGAGDEQVVQYDMKHAEKIGLIKFDFLGLKTLTHINHALKLIKKNRGKTLLASQIPMTDTATFEMMSRGDTAGVFQFEGEGITDATRKIRPSSFADITAITSLYRPGPMANIPDFTDRKHGKAPVEYLLEDTREVLSETYGIMVYQEQVMGIASRIAGYSLGEADMLRRAMGKKIKEEMDKHRERFMQGAIERGHDKQRSSDLFDLMYKFADYGFNKSHAAAYSVVTLQTAYLKCHYAAEFFAALLSTELSDTDKIVKYSKDAAKRGILVKSPHVNYSDYLFDVRGEDIYFGLGAIKGVGEGAVQAIIEARETMPDKKFHSLDDFFNNIDLRRVNKKVIECLIKAGAFDGFGGHRAQLINGYQKYLDRAQGLQKDKELGQASLFDLGPSTETVVKLEECKAWTRTASLSYEKEVLGFYLSDHPLKGFDTLSELWTTCKVIDLPAQMPPPGSPEAEALKAAKKDWKNRDAGKKRVVVAGLITEMRELITKKGTRMAFSKIEDLTGACELVIFPDSYARFEMQLRDERPVLIGGSLEVEEGVAKIMVDTVSPLEDLLKKTKSLVLHLDKVDPLDYPRLHSLMRDYPGATSVNFEITMPEVNRKILLDTPDVSGIAVSNEFFEGIHAVFGRTDFIELRS</sequence>
<dbReference type="CDD" id="cd04485">
    <property type="entry name" value="DnaE_OBF"/>
    <property type="match status" value="1"/>
</dbReference>
<dbReference type="InterPro" id="IPR011708">
    <property type="entry name" value="DNA_pol3_alpha_NTPase_dom"/>
</dbReference>
<organism evidence="10 11">
    <name type="scientific">Bdellovibrio bacteriovorus</name>
    <dbReference type="NCBI Taxonomy" id="959"/>
    <lineage>
        <taxon>Bacteria</taxon>
        <taxon>Pseudomonadati</taxon>
        <taxon>Bdellovibrionota</taxon>
        <taxon>Bdellovibrionia</taxon>
        <taxon>Bdellovibrionales</taxon>
        <taxon>Pseudobdellovibrionaceae</taxon>
        <taxon>Bdellovibrio</taxon>
    </lineage>
</organism>
<keyword evidence="7" id="KW-0239">DNA-directed DNA polymerase</keyword>
<dbReference type="GO" id="GO:0005737">
    <property type="term" value="C:cytoplasm"/>
    <property type="evidence" value="ECO:0007669"/>
    <property type="project" value="UniProtKB-SubCell"/>
</dbReference>
<dbReference type="Gene3D" id="1.10.10.1600">
    <property type="entry name" value="Bacterial DNA polymerase III alpha subunit, thumb domain"/>
    <property type="match status" value="1"/>
</dbReference>
<dbReference type="SMART" id="SM00481">
    <property type="entry name" value="POLIIIAc"/>
    <property type="match status" value="1"/>
</dbReference>
<evidence type="ECO:0000256" key="6">
    <source>
        <dbReference type="ARBA" id="ARBA00022705"/>
    </source>
</evidence>
<keyword evidence="4" id="KW-0808">Transferase</keyword>
<evidence type="ECO:0000313" key="11">
    <source>
        <dbReference type="Proteomes" id="UP000075320"/>
    </source>
</evidence>
<dbReference type="InterPro" id="IPR004365">
    <property type="entry name" value="NA-bd_OB_tRNA"/>
</dbReference>
<accession>A0A150WJW0</accession>
<dbReference type="Pfam" id="PF01336">
    <property type="entry name" value="tRNA_anti-codon"/>
    <property type="match status" value="1"/>
</dbReference>
<dbReference type="Gene3D" id="1.10.150.870">
    <property type="match status" value="1"/>
</dbReference>
<evidence type="ECO:0000313" key="10">
    <source>
        <dbReference type="EMBL" id="KYG63865.1"/>
    </source>
</evidence>
<evidence type="ECO:0000256" key="3">
    <source>
        <dbReference type="ARBA" id="ARBA00019114"/>
    </source>
</evidence>
<dbReference type="Pfam" id="PF17657">
    <property type="entry name" value="DNA_pol3_finger"/>
    <property type="match status" value="1"/>
</dbReference>
<dbReference type="NCBIfam" id="NF004226">
    <property type="entry name" value="PRK05673.1"/>
    <property type="match status" value="1"/>
</dbReference>
<dbReference type="EMBL" id="LUKE01000003">
    <property type="protein sequence ID" value="KYG63865.1"/>
    <property type="molecule type" value="Genomic_DNA"/>
</dbReference>
<dbReference type="InterPro" id="IPR040982">
    <property type="entry name" value="DNA_pol3_finger"/>
</dbReference>
<dbReference type="Pfam" id="PF14579">
    <property type="entry name" value="HHH_6"/>
    <property type="match status" value="1"/>
</dbReference>
<comment type="caution">
    <text evidence="10">The sequence shown here is derived from an EMBL/GenBank/DDBJ whole genome shotgun (WGS) entry which is preliminary data.</text>
</comment>
<evidence type="ECO:0000259" key="9">
    <source>
        <dbReference type="SMART" id="SM00481"/>
    </source>
</evidence>
<dbReference type="InterPro" id="IPR004013">
    <property type="entry name" value="PHP_dom"/>
</dbReference>
<dbReference type="RefSeq" id="WP_061835759.1">
    <property type="nucleotide sequence ID" value="NZ_LUKE01000003.1"/>
</dbReference>
<dbReference type="GO" id="GO:0008408">
    <property type="term" value="F:3'-5' exonuclease activity"/>
    <property type="evidence" value="ECO:0007669"/>
    <property type="project" value="InterPro"/>
</dbReference>
<dbReference type="AlphaFoldDB" id="A0A150WJW0"/>
<feature type="domain" description="Polymerase/histidinol phosphatase N-terminal" evidence="9">
    <location>
        <begin position="4"/>
        <end position="71"/>
    </location>
</feature>
<dbReference type="GO" id="GO:0003887">
    <property type="term" value="F:DNA-directed DNA polymerase activity"/>
    <property type="evidence" value="ECO:0007669"/>
    <property type="project" value="UniProtKB-KW"/>
</dbReference>
<proteinExistence type="predicted"/>